<organism evidence="1 2">
    <name type="scientific">Clostridium sardiniense</name>
    <name type="common">Clostridium absonum</name>
    <dbReference type="NCBI Taxonomy" id="29369"/>
    <lineage>
        <taxon>Bacteria</taxon>
        <taxon>Bacillati</taxon>
        <taxon>Bacillota</taxon>
        <taxon>Clostridia</taxon>
        <taxon>Eubacteriales</taxon>
        <taxon>Clostridiaceae</taxon>
        <taxon>Clostridium</taxon>
    </lineage>
</organism>
<keyword evidence="2" id="KW-1185">Reference proteome</keyword>
<reference evidence="1 2" key="1">
    <citation type="journal article" date="2021" name="Cell Host Microbe">
        <title>in vivo commensal control of Clostridioides difficile virulence.</title>
        <authorList>
            <person name="Girinathan B.P."/>
            <person name="Dibenedetto N."/>
            <person name="Worley J.N."/>
            <person name="Peltier J."/>
            <person name="Arrieta-Ortiz M.L."/>
            <person name="Rupa Christinal Immanuel S."/>
            <person name="Lavin R."/>
            <person name="Delaney M.L."/>
            <person name="Cummins C."/>
            <person name="Hoffmann M."/>
            <person name="Luo Y."/>
            <person name="Gonzalez-Escalona N."/>
            <person name="Allard M."/>
            <person name="Onderdonk A.B."/>
            <person name="Gerber G.K."/>
            <person name="Sonenshein A.L."/>
            <person name="Baliga N."/>
            <person name="Dupuy B."/>
            <person name="Bry L."/>
        </authorList>
    </citation>
    <scope>NUCLEOTIDE SEQUENCE [LARGE SCALE GENOMIC DNA]</scope>
    <source>
        <strain evidence="1 2">DSM 599</strain>
    </source>
</reference>
<protein>
    <submittedName>
        <fullName evidence="1">Uncharacterized protein</fullName>
    </submittedName>
</protein>
<proteinExistence type="predicted"/>
<dbReference type="EMBL" id="JAIKTU010000002">
    <property type="protein sequence ID" value="MBY0754355.1"/>
    <property type="molecule type" value="Genomic_DNA"/>
</dbReference>
<sequence>MNKIILKLSDINIEKFLKRYESDLKFIYKSLKDEKLIDLIDIVNLNDFKIDNKIKKELDESGLIELLKKEEYGLFLMVGGVCDENVTYFRFIDGIQYRIAPGECYEESCENFHDYKCEEKLIKTGEMEFSIECSYGIVLYIKEEKLNLIIVELVEDDYNNYNVRMINKSGDFGKITRKYIDTNINH</sequence>
<evidence type="ECO:0000313" key="1">
    <source>
        <dbReference type="EMBL" id="MBY0754355.1"/>
    </source>
</evidence>
<gene>
    <name evidence="1" type="ORF">K5V21_02690</name>
</gene>
<name>A0ABS7KUA9_CLOSR</name>
<accession>A0ABS7KUA9</accession>
<dbReference type="RefSeq" id="WP_221858914.1">
    <property type="nucleotide sequence ID" value="NZ_JAIKTU010000002.1"/>
</dbReference>
<evidence type="ECO:0000313" key="2">
    <source>
        <dbReference type="Proteomes" id="UP001299068"/>
    </source>
</evidence>
<dbReference type="Proteomes" id="UP001299068">
    <property type="component" value="Unassembled WGS sequence"/>
</dbReference>
<comment type="caution">
    <text evidence="1">The sequence shown here is derived from an EMBL/GenBank/DDBJ whole genome shotgun (WGS) entry which is preliminary data.</text>
</comment>